<reference evidence="1 3" key="1">
    <citation type="journal article" date="2011" name="Nature">
        <title>The Medicago genome provides insight into the evolution of rhizobial symbioses.</title>
        <authorList>
            <person name="Young N.D."/>
            <person name="Debelle F."/>
            <person name="Oldroyd G.E."/>
            <person name="Geurts R."/>
            <person name="Cannon S.B."/>
            <person name="Udvardi M.K."/>
            <person name="Benedito V.A."/>
            <person name="Mayer K.F."/>
            <person name="Gouzy J."/>
            <person name="Schoof H."/>
            <person name="Van de Peer Y."/>
            <person name="Proost S."/>
            <person name="Cook D.R."/>
            <person name="Meyers B.C."/>
            <person name="Spannagl M."/>
            <person name="Cheung F."/>
            <person name="De Mita S."/>
            <person name="Krishnakumar V."/>
            <person name="Gundlach H."/>
            <person name="Zhou S."/>
            <person name="Mudge J."/>
            <person name="Bharti A.K."/>
            <person name="Murray J.D."/>
            <person name="Naoumkina M.A."/>
            <person name="Rosen B."/>
            <person name="Silverstein K.A."/>
            <person name="Tang H."/>
            <person name="Rombauts S."/>
            <person name="Zhao P.X."/>
            <person name="Zhou P."/>
            <person name="Barbe V."/>
            <person name="Bardou P."/>
            <person name="Bechner M."/>
            <person name="Bellec A."/>
            <person name="Berger A."/>
            <person name="Berges H."/>
            <person name="Bidwell S."/>
            <person name="Bisseling T."/>
            <person name="Choisne N."/>
            <person name="Couloux A."/>
            <person name="Denny R."/>
            <person name="Deshpande S."/>
            <person name="Dai X."/>
            <person name="Doyle J.J."/>
            <person name="Dudez A.M."/>
            <person name="Farmer A.D."/>
            <person name="Fouteau S."/>
            <person name="Franken C."/>
            <person name="Gibelin C."/>
            <person name="Gish J."/>
            <person name="Goldstein S."/>
            <person name="Gonzalez A.J."/>
            <person name="Green P.J."/>
            <person name="Hallab A."/>
            <person name="Hartog M."/>
            <person name="Hua A."/>
            <person name="Humphray S.J."/>
            <person name="Jeong D.H."/>
            <person name="Jing Y."/>
            <person name="Jocker A."/>
            <person name="Kenton S.M."/>
            <person name="Kim D.J."/>
            <person name="Klee K."/>
            <person name="Lai H."/>
            <person name="Lang C."/>
            <person name="Lin S."/>
            <person name="Macmil S.L."/>
            <person name="Magdelenat G."/>
            <person name="Matthews L."/>
            <person name="McCorrison J."/>
            <person name="Monaghan E.L."/>
            <person name="Mun J.H."/>
            <person name="Najar F.Z."/>
            <person name="Nicholson C."/>
            <person name="Noirot C."/>
            <person name="O'Bleness M."/>
            <person name="Paule C.R."/>
            <person name="Poulain J."/>
            <person name="Prion F."/>
            <person name="Qin B."/>
            <person name="Qu C."/>
            <person name="Retzel E.F."/>
            <person name="Riddle C."/>
            <person name="Sallet E."/>
            <person name="Samain S."/>
            <person name="Samson N."/>
            <person name="Sanders I."/>
            <person name="Saurat O."/>
            <person name="Scarpelli C."/>
            <person name="Schiex T."/>
            <person name="Segurens B."/>
            <person name="Severin A.J."/>
            <person name="Sherrier D.J."/>
            <person name="Shi R."/>
            <person name="Sims S."/>
            <person name="Singer S.R."/>
            <person name="Sinharoy S."/>
            <person name="Sterck L."/>
            <person name="Viollet A."/>
            <person name="Wang B.B."/>
            <person name="Wang K."/>
            <person name="Wang M."/>
            <person name="Wang X."/>
            <person name="Warfsmann J."/>
            <person name="Weissenbach J."/>
            <person name="White D.D."/>
            <person name="White J.D."/>
            <person name="Wiley G.B."/>
            <person name="Wincker P."/>
            <person name="Xing Y."/>
            <person name="Yang L."/>
            <person name="Yao Z."/>
            <person name="Ying F."/>
            <person name="Zhai J."/>
            <person name="Zhou L."/>
            <person name="Zuber A."/>
            <person name="Denarie J."/>
            <person name="Dixon R.A."/>
            <person name="May G.D."/>
            <person name="Schwartz D.C."/>
            <person name="Rogers J."/>
            <person name="Quetier F."/>
            <person name="Town C.D."/>
            <person name="Roe B.A."/>
        </authorList>
    </citation>
    <scope>NUCLEOTIDE SEQUENCE [LARGE SCALE GENOMIC DNA]</scope>
    <source>
        <strain evidence="1">A17</strain>
        <strain evidence="2 3">cv. Jemalong A17</strain>
    </source>
</reference>
<evidence type="ECO:0000313" key="1">
    <source>
        <dbReference type="EMBL" id="KEH32397.1"/>
    </source>
</evidence>
<gene>
    <name evidence="1" type="ordered locus">MTR_4g123547</name>
</gene>
<proteinExistence type="predicted"/>
<dbReference type="STRING" id="3880.A0A072URW4"/>
<evidence type="ECO:0000313" key="2">
    <source>
        <dbReference type="EnsemblPlants" id="KEH32397"/>
    </source>
</evidence>
<dbReference type="Proteomes" id="UP000002051">
    <property type="component" value="Chromosome 4"/>
</dbReference>
<evidence type="ECO:0000313" key="3">
    <source>
        <dbReference type="Proteomes" id="UP000002051"/>
    </source>
</evidence>
<dbReference type="EnsemblPlants" id="KEH32397">
    <property type="protein sequence ID" value="KEH32397"/>
    <property type="gene ID" value="MTR_4g123547"/>
</dbReference>
<dbReference type="EMBL" id="CM001220">
    <property type="protein sequence ID" value="KEH32397.1"/>
    <property type="molecule type" value="Genomic_DNA"/>
</dbReference>
<dbReference type="PANTHER" id="PTHR31115:SF3">
    <property type="entry name" value="EXPRESSED PROTEIN"/>
    <property type="match status" value="1"/>
</dbReference>
<organism evidence="1 3">
    <name type="scientific">Medicago truncatula</name>
    <name type="common">Barrel medic</name>
    <name type="synonym">Medicago tribuloides</name>
    <dbReference type="NCBI Taxonomy" id="3880"/>
    <lineage>
        <taxon>Eukaryota</taxon>
        <taxon>Viridiplantae</taxon>
        <taxon>Streptophyta</taxon>
        <taxon>Embryophyta</taxon>
        <taxon>Tracheophyta</taxon>
        <taxon>Spermatophyta</taxon>
        <taxon>Magnoliopsida</taxon>
        <taxon>eudicotyledons</taxon>
        <taxon>Gunneridae</taxon>
        <taxon>Pentapetalae</taxon>
        <taxon>rosids</taxon>
        <taxon>fabids</taxon>
        <taxon>Fabales</taxon>
        <taxon>Fabaceae</taxon>
        <taxon>Papilionoideae</taxon>
        <taxon>50 kb inversion clade</taxon>
        <taxon>NPAAA clade</taxon>
        <taxon>Hologalegina</taxon>
        <taxon>IRL clade</taxon>
        <taxon>Trifolieae</taxon>
        <taxon>Medicago</taxon>
    </lineage>
</organism>
<protein>
    <submittedName>
        <fullName evidence="1 2">Uncharacterized protein</fullName>
    </submittedName>
</protein>
<dbReference type="HOGENOM" id="CLU_1996017_0_0_1"/>
<accession>A0A072URW4</accession>
<reference evidence="2" key="3">
    <citation type="submission" date="2015-04" db="UniProtKB">
        <authorList>
            <consortium name="EnsemblPlants"/>
        </authorList>
    </citation>
    <scope>IDENTIFICATION</scope>
    <source>
        <strain evidence="2">cv. Jemalong A17</strain>
    </source>
</reference>
<dbReference type="PANTHER" id="PTHR31115">
    <property type="entry name" value="OS05G0107300 PROTEIN"/>
    <property type="match status" value="1"/>
</dbReference>
<name>A0A072URW4_MEDTR</name>
<sequence>MTTSSKLDPSSSSLDRPLHIAQHGSNIAASLDRSGSCQQHILIISLIIMIHVDYKRHVNAALGISTDKSPSSSAKGKLLLSTVPEDVKRMRDGLNSSTVKARERVKMFNEALSIFYEVFPPYWNS</sequence>
<keyword evidence="3" id="KW-1185">Reference proteome</keyword>
<reference evidence="1 3" key="2">
    <citation type="journal article" date="2014" name="BMC Genomics">
        <title>An improved genome release (version Mt4.0) for the model legume Medicago truncatula.</title>
        <authorList>
            <person name="Tang H."/>
            <person name="Krishnakumar V."/>
            <person name="Bidwell S."/>
            <person name="Rosen B."/>
            <person name="Chan A."/>
            <person name="Zhou S."/>
            <person name="Gentzbittel L."/>
            <person name="Childs K.L."/>
            <person name="Yandell M."/>
            <person name="Gundlach H."/>
            <person name="Mayer K.F."/>
            <person name="Schwartz D.C."/>
            <person name="Town C.D."/>
        </authorList>
    </citation>
    <scope>GENOME REANNOTATION</scope>
    <source>
        <strain evidence="1">A17</strain>
        <strain evidence="2 3">cv. Jemalong A17</strain>
    </source>
</reference>
<dbReference type="AlphaFoldDB" id="A0A072URW4"/>